<dbReference type="STRING" id="1122184.SAMN02745176_03302"/>
<dbReference type="Pfam" id="PF18705">
    <property type="entry name" value="DUF5643"/>
    <property type="match status" value="1"/>
</dbReference>
<dbReference type="AlphaFoldDB" id="A0A1M6IKU7"/>
<keyword evidence="5" id="KW-1185">Reference proteome</keyword>
<protein>
    <recommendedName>
        <fullName evidence="6">DUF4179 domain-containing protein</fullName>
    </recommendedName>
</protein>
<feature type="domain" description="DUF4179" evidence="2">
    <location>
        <begin position="47"/>
        <end position="133"/>
    </location>
</feature>
<dbReference type="Proteomes" id="UP000184442">
    <property type="component" value="Unassembled WGS sequence"/>
</dbReference>
<evidence type="ECO:0000259" key="3">
    <source>
        <dbReference type="Pfam" id="PF18705"/>
    </source>
</evidence>
<dbReference type="Gene3D" id="2.60.40.1630">
    <property type="entry name" value="bacillus anthracis domain"/>
    <property type="match status" value="1"/>
</dbReference>
<evidence type="ECO:0000313" key="4">
    <source>
        <dbReference type="EMBL" id="SHJ35068.1"/>
    </source>
</evidence>
<name>A0A1M6IKU7_9FIRM</name>
<evidence type="ECO:0000256" key="1">
    <source>
        <dbReference type="SAM" id="Phobius"/>
    </source>
</evidence>
<dbReference type="InterPro" id="IPR025436">
    <property type="entry name" value="DUF4179"/>
</dbReference>
<keyword evidence="1" id="KW-0472">Membrane</keyword>
<evidence type="ECO:0008006" key="6">
    <source>
        <dbReference type="Google" id="ProtNLM"/>
    </source>
</evidence>
<dbReference type="RefSeq" id="WP_073027702.1">
    <property type="nucleotide sequence ID" value="NZ_FQZS01000034.1"/>
</dbReference>
<keyword evidence="1" id="KW-1133">Transmembrane helix</keyword>
<dbReference type="Pfam" id="PF13786">
    <property type="entry name" value="DUF4179"/>
    <property type="match status" value="1"/>
</dbReference>
<proteinExistence type="predicted"/>
<dbReference type="InterPro" id="IPR040680">
    <property type="entry name" value="DUF5643"/>
</dbReference>
<keyword evidence="1" id="KW-0812">Transmembrane</keyword>
<dbReference type="OrthoDB" id="1695052at2"/>
<organism evidence="4 5">
    <name type="scientific">Lutispora thermophila DSM 19022</name>
    <dbReference type="NCBI Taxonomy" id="1122184"/>
    <lineage>
        <taxon>Bacteria</taxon>
        <taxon>Bacillati</taxon>
        <taxon>Bacillota</taxon>
        <taxon>Clostridia</taxon>
        <taxon>Lutisporales</taxon>
        <taxon>Lutisporaceae</taxon>
        <taxon>Lutispora</taxon>
    </lineage>
</organism>
<sequence>MKESNDIYNLLNQVNFNIEDYEKEELSDMEKQKLKNSFRRRNKRITKLKWASTIVAALVLVSVAAVNYTNFGGNVYAAAQSKISEISYSIGKALGIERNIETYTNIVGQFVEDKGIEVKLTDVVIDKDELIFCIVAHMNQPIDMFRFDYDIFIDGKKIKNFGVSGSAGPIDDSGTLFFATYAVDIKDIDTNKNVDIRIVLKDCNLYLAGKTEQEIRGKWEFEFTANGDDLRKSTNVVPIDYSFNIDNTIYTLEELRYNPINQKIIGKIENISEEFYVIELDGEDSLGNKVVFGLSSMDDKNIIFKYEKVYGNLSDEITSITLTPYAAKQSKESGRESNDYKQVGEKFTIFLNK</sequence>
<gene>
    <name evidence="4" type="ORF">SAMN02745176_03302</name>
</gene>
<feature type="domain" description="DUF5643" evidence="3">
    <location>
        <begin position="234"/>
        <end position="349"/>
    </location>
</feature>
<evidence type="ECO:0000259" key="2">
    <source>
        <dbReference type="Pfam" id="PF13786"/>
    </source>
</evidence>
<dbReference type="EMBL" id="FQZS01000034">
    <property type="protein sequence ID" value="SHJ35068.1"/>
    <property type="molecule type" value="Genomic_DNA"/>
</dbReference>
<accession>A0A1M6IKU7</accession>
<feature type="transmembrane region" description="Helical" evidence="1">
    <location>
        <begin position="48"/>
        <end position="68"/>
    </location>
</feature>
<evidence type="ECO:0000313" key="5">
    <source>
        <dbReference type="Proteomes" id="UP000184442"/>
    </source>
</evidence>
<reference evidence="4 5" key="1">
    <citation type="submission" date="2016-11" db="EMBL/GenBank/DDBJ databases">
        <authorList>
            <person name="Jaros S."/>
            <person name="Januszkiewicz K."/>
            <person name="Wedrychowicz H."/>
        </authorList>
    </citation>
    <scope>NUCLEOTIDE SEQUENCE [LARGE SCALE GENOMIC DNA]</scope>
    <source>
        <strain evidence="4 5">DSM 19022</strain>
    </source>
</reference>